<dbReference type="EMBL" id="FZOS01000012">
    <property type="protein sequence ID" value="SNS68366.1"/>
    <property type="molecule type" value="Genomic_DNA"/>
</dbReference>
<evidence type="ECO:0000256" key="1">
    <source>
        <dbReference type="SAM" id="MobiDB-lite"/>
    </source>
</evidence>
<dbReference type="Proteomes" id="UP000198281">
    <property type="component" value="Unassembled WGS sequence"/>
</dbReference>
<accession>A0A239GGD3</accession>
<reference evidence="3" key="1">
    <citation type="submission" date="2017-06" db="EMBL/GenBank/DDBJ databases">
        <authorList>
            <person name="Varghese N."/>
            <person name="Submissions S."/>
        </authorList>
    </citation>
    <scope>NUCLEOTIDE SEQUENCE [LARGE SCALE GENOMIC DNA]</scope>
    <source>
        <strain evidence="3">LNB2</strain>
    </source>
</reference>
<keyword evidence="3" id="KW-1185">Reference proteome</keyword>
<dbReference type="AlphaFoldDB" id="A0A239GGD3"/>
<evidence type="ECO:0000313" key="2">
    <source>
        <dbReference type="EMBL" id="SNS68366.1"/>
    </source>
</evidence>
<proteinExistence type="predicted"/>
<organism evidence="2 3">
    <name type="scientific">Edaphosphingomonas laterariae</name>
    <dbReference type="NCBI Taxonomy" id="861865"/>
    <lineage>
        <taxon>Bacteria</taxon>
        <taxon>Pseudomonadati</taxon>
        <taxon>Pseudomonadota</taxon>
        <taxon>Alphaproteobacteria</taxon>
        <taxon>Sphingomonadales</taxon>
        <taxon>Rhizorhabdaceae</taxon>
        <taxon>Edaphosphingomonas</taxon>
    </lineage>
</organism>
<sequence length="185" mass="20282">MTEVNDDDDGAGRNGERWPPAHGLPGVERYKRPSTLKWGETLFDDLDRGELLRLVQAYHAGALKARDALMQHRAAQQKNPYWGPDGIGGRTLAALEYLIGRAGDGGANADSDAISRAFLRNAYGLLFPDIAGEEEQWGIDDRTGRMFAPFTPGDRSPLSPEQPLRALAWSDLLPKKAQGARIEEG</sequence>
<evidence type="ECO:0000313" key="3">
    <source>
        <dbReference type="Proteomes" id="UP000198281"/>
    </source>
</evidence>
<name>A0A239GGD3_9SPHN</name>
<feature type="region of interest" description="Disordered" evidence="1">
    <location>
        <begin position="1"/>
        <end position="26"/>
    </location>
</feature>
<gene>
    <name evidence="2" type="ORF">SAMN06295912_11266</name>
</gene>
<protein>
    <submittedName>
        <fullName evidence="2">Uncharacterized protein</fullName>
    </submittedName>
</protein>